<evidence type="ECO:0000259" key="1">
    <source>
        <dbReference type="Pfam" id="PF13280"/>
    </source>
</evidence>
<dbReference type="PANTHER" id="PTHR34580">
    <property type="match status" value="1"/>
</dbReference>
<evidence type="ECO:0000313" key="3">
    <source>
        <dbReference type="Proteomes" id="UP000426246"/>
    </source>
</evidence>
<dbReference type="OrthoDB" id="2663201at2"/>
<name>A0A6B8RTU3_9BACL</name>
<feature type="domain" description="WYL" evidence="1">
    <location>
        <begin position="132"/>
        <end position="194"/>
    </location>
</feature>
<protein>
    <submittedName>
        <fullName evidence="2">WYL domain-containing protein</fullName>
    </submittedName>
</protein>
<dbReference type="InterPro" id="IPR026881">
    <property type="entry name" value="WYL_dom"/>
</dbReference>
<dbReference type="AlphaFoldDB" id="A0A6B8RTU3"/>
<dbReference type="KEGG" id="ppsc:EHS13_32925"/>
<organism evidence="2 3">
    <name type="scientific">Paenibacillus psychroresistens</name>
    <dbReference type="NCBI Taxonomy" id="1778678"/>
    <lineage>
        <taxon>Bacteria</taxon>
        <taxon>Bacillati</taxon>
        <taxon>Bacillota</taxon>
        <taxon>Bacilli</taxon>
        <taxon>Bacillales</taxon>
        <taxon>Paenibacillaceae</taxon>
        <taxon>Paenibacillus</taxon>
    </lineage>
</organism>
<reference evidence="3" key="1">
    <citation type="submission" date="2018-11" db="EMBL/GenBank/DDBJ databases">
        <title>Complete genome sequence of Paenibacillus sp. ML311-T8.</title>
        <authorList>
            <person name="Nam Y.-D."/>
            <person name="Kang J."/>
            <person name="Chung W.-H."/>
            <person name="Park Y.S."/>
        </authorList>
    </citation>
    <scope>NUCLEOTIDE SEQUENCE [LARGE SCALE GENOMIC DNA]</scope>
    <source>
        <strain evidence="3">ML311-T8</strain>
    </source>
</reference>
<dbReference type="RefSeq" id="WP_155704468.1">
    <property type="nucleotide sequence ID" value="NZ_CP034235.1"/>
</dbReference>
<proteinExistence type="predicted"/>
<keyword evidence="3" id="KW-1185">Reference proteome</keyword>
<dbReference type="InterPro" id="IPR051534">
    <property type="entry name" value="CBASS_pafABC_assoc_protein"/>
</dbReference>
<dbReference type="EMBL" id="CP034235">
    <property type="protein sequence ID" value="QGQ99327.1"/>
    <property type="molecule type" value="Genomic_DNA"/>
</dbReference>
<gene>
    <name evidence="2" type="ORF">EHS13_32925</name>
</gene>
<dbReference type="PANTHER" id="PTHR34580:SF9">
    <property type="entry name" value="SLL5097 PROTEIN"/>
    <property type="match status" value="1"/>
</dbReference>
<accession>A0A6B8RTU3</accession>
<dbReference type="Proteomes" id="UP000426246">
    <property type="component" value="Chromosome"/>
</dbReference>
<dbReference type="Pfam" id="PF13280">
    <property type="entry name" value="WYL"/>
    <property type="match status" value="1"/>
</dbReference>
<evidence type="ECO:0000313" key="2">
    <source>
        <dbReference type="EMBL" id="QGQ99327.1"/>
    </source>
</evidence>
<sequence length="294" mass="34589">MSSMHRIVWIDNEIRQHHYPSCAAIAERFSISVRQAARDVEYLKDSMCAPIEYSHSHKGYLYTEGTFMLGHVVMTEQQRHGLTYLANRYAQMEGEHATHLARLFRRLIDESPTEFADQAIPLFPLEPRQMHIFDTMQEAILSSVKVELHILDEKSSVKFSPYKIYTFRGENYVVGYYDSIQKIRFFSFTTISNVYRLEEKYDLTPLLRQAEIMPELTYEPEVAVVHFDVADYAWTFRYNAKQMSCGKFQIEYDDPNKLIAALFVCPCLSSIESPRWLRNKYRHELKRKLGLPLQ</sequence>